<name>A0ABW3R1V4_9PSEU</name>
<evidence type="ECO:0000313" key="3">
    <source>
        <dbReference type="Proteomes" id="UP001597168"/>
    </source>
</evidence>
<dbReference type="PANTHER" id="PTHR43745">
    <property type="entry name" value="NITROREDUCTASE MJ1384-RELATED"/>
    <property type="match status" value="1"/>
</dbReference>
<proteinExistence type="predicted"/>
<dbReference type="CDD" id="cd02142">
    <property type="entry name" value="McbC_SagB-like_oxidoreductase"/>
    <property type="match status" value="1"/>
</dbReference>
<dbReference type="Pfam" id="PF22767">
    <property type="entry name" value="ThcOx"/>
    <property type="match status" value="1"/>
</dbReference>
<dbReference type="Gene3D" id="3.40.109.10">
    <property type="entry name" value="NADH Oxidase"/>
    <property type="match status" value="1"/>
</dbReference>
<dbReference type="InterPro" id="IPR020051">
    <property type="entry name" value="SagB-type_dehydrogenase"/>
</dbReference>
<dbReference type="NCBIfam" id="TIGR03605">
    <property type="entry name" value="antibiot_sagB"/>
    <property type="match status" value="1"/>
</dbReference>
<evidence type="ECO:0000259" key="1">
    <source>
        <dbReference type="Pfam" id="PF22767"/>
    </source>
</evidence>
<organism evidence="2 3">
    <name type="scientific">Saccharothrix hoggarensis</name>
    <dbReference type="NCBI Taxonomy" id="913853"/>
    <lineage>
        <taxon>Bacteria</taxon>
        <taxon>Bacillati</taxon>
        <taxon>Actinomycetota</taxon>
        <taxon>Actinomycetes</taxon>
        <taxon>Pseudonocardiales</taxon>
        <taxon>Pseudonocardiaceae</taxon>
        <taxon>Saccharothrix</taxon>
    </lineage>
</organism>
<comment type="caution">
    <text evidence="2">The sequence shown here is derived from an EMBL/GenBank/DDBJ whole genome shotgun (WGS) entry which is preliminary data.</text>
</comment>
<keyword evidence="3" id="KW-1185">Reference proteome</keyword>
<sequence length="471" mass="49781">MGPAVMELRDRSPLGTIPLFSLAEDSLLEFGEDGVLVAITRWGEFDLSAATPLAREALRRMALGPVSLENVGVPTTPAGAVTPAWTGADDASLDAILTRLAGSVVRSLGLRDGMGPLLSVVPVASAPVFAHTPVDLERLVRLSRFSALRSRDAKLTVESPSTGYHAVLAQPWAVRVAAALGRPTAVAELAAETGVPLDVVAEVVAYLVGAGLVVVADQEGRFAEDDDQVLGLWSYEELLFHVNSRDWRVVGAGEAVERPPAPLVKDVGAATGILLHRPVAAEPSPAAAPVRAFDAALLGELLFRTARVTSVDTVRRGGTRREVTRRPYYSVDCLYELELYVTVNRCRGLPRGIHHFDPVGHRLVPVNDDPADVAAMLDMAMVAAASRRRPAALISVTARADRMASVPGGLPYARTLLNLGALQQSLFLTAAALGLTARAVVVDAGGQVGRALKLDWPSEVGVGESILDVAR</sequence>
<dbReference type="EMBL" id="JBHTLK010000204">
    <property type="protein sequence ID" value="MFD1151044.1"/>
    <property type="molecule type" value="Genomic_DNA"/>
</dbReference>
<dbReference type="PANTHER" id="PTHR43745:SF2">
    <property type="entry name" value="NITROREDUCTASE MJ1384-RELATED"/>
    <property type="match status" value="1"/>
</dbReference>
<dbReference type="InterPro" id="IPR000415">
    <property type="entry name" value="Nitroreductase-like"/>
</dbReference>
<feature type="domain" description="Cyanobactin oxidase ThcOx second" evidence="1">
    <location>
        <begin position="140"/>
        <end position="248"/>
    </location>
</feature>
<accession>A0ABW3R1V4</accession>
<gene>
    <name evidence="2" type="ORF">ACFQ3T_28275</name>
</gene>
<dbReference type="InterPro" id="IPR052544">
    <property type="entry name" value="Bacteriocin_Proc_Enz"/>
</dbReference>
<protein>
    <submittedName>
        <fullName evidence="2">SagB family peptide dehydrogenase</fullName>
    </submittedName>
</protein>
<dbReference type="Proteomes" id="UP001597168">
    <property type="component" value="Unassembled WGS sequence"/>
</dbReference>
<evidence type="ECO:0000313" key="2">
    <source>
        <dbReference type="EMBL" id="MFD1151044.1"/>
    </source>
</evidence>
<dbReference type="InterPro" id="IPR054488">
    <property type="entry name" value="ThcOx_dom2"/>
</dbReference>
<reference evidence="3" key="1">
    <citation type="journal article" date="2019" name="Int. J. Syst. Evol. Microbiol.">
        <title>The Global Catalogue of Microorganisms (GCM) 10K type strain sequencing project: providing services to taxonomists for standard genome sequencing and annotation.</title>
        <authorList>
            <consortium name="The Broad Institute Genomics Platform"/>
            <consortium name="The Broad Institute Genome Sequencing Center for Infectious Disease"/>
            <person name="Wu L."/>
            <person name="Ma J."/>
        </authorList>
    </citation>
    <scope>NUCLEOTIDE SEQUENCE [LARGE SCALE GENOMIC DNA]</scope>
    <source>
        <strain evidence="3">CCUG 60214</strain>
    </source>
</reference>